<proteinExistence type="predicted"/>
<reference evidence="1" key="1">
    <citation type="submission" date="2018-04" db="EMBL/GenBank/DDBJ databases">
        <title>WGS assembly of Panicum hallii.</title>
        <authorList>
            <person name="Lovell J."/>
            <person name="Jenkins J."/>
            <person name="Lowry D."/>
            <person name="Mamidi S."/>
            <person name="Sreedasyam A."/>
            <person name="Weng X."/>
            <person name="Barry K."/>
            <person name="Bonette J."/>
            <person name="Campitelli B."/>
            <person name="Daum C."/>
            <person name="Gordon S."/>
            <person name="Gould B."/>
            <person name="Lipzen A."/>
            <person name="Macqueen A."/>
            <person name="Palacio-Mejia J."/>
            <person name="Plott C."/>
            <person name="Shakirov E."/>
            <person name="Shu S."/>
            <person name="Yoshinaga Y."/>
            <person name="Zane M."/>
            <person name="Rokhsar D."/>
            <person name="Grimwood J."/>
            <person name="Schmutz J."/>
            <person name="Juenger T."/>
        </authorList>
    </citation>
    <scope>NUCLEOTIDE SEQUENCE [LARGE SCALE GENOMIC DNA]</scope>
    <source>
        <strain evidence="1">FIL2</strain>
    </source>
</reference>
<evidence type="ECO:0000313" key="1">
    <source>
        <dbReference type="EMBL" id="PAN12888.1"/>
    </source>
</evidence>
<protein>
    <submittedName>
        <fullName evidence="1">Uncharacterized protein</fullName>
    </submittedName>
</protein>
<dbReference type="EMBL" id="CM008047">
    <property type="protein sequence ID" value="PAN12888.1"/>
    <property type="molecule type" value="Genomic_DNA"/>
</dbReference>
<name>A0A2S3H0R1_9POAL</name>
<accession>A0A2S3H0R1</accession>
<dbReference type="AlphaFoldDB" id="A0A2S3H0R1"/>
<organism evidence="1">
    <name type="scientific">Panicum hallii</name>
    <dbReference type="NCBI Taxonomy" id="206008"/>
    <lineage>
        <taxon>Eukaryota</taxon>
        <taxon>Viridiplantae</taxon>
        <taxon>Streptophyta</taxon>
        <taxon>Embryophyta</taxon>
        <taxon>Tracheophyta</taxon>
        <taxon>Spermatophyta</taxon>
        <taxon>Magnoliopsida</taxon>
        <taxon>Liliopsida</taxon>
        <taxon>Poales</taxon>
        <taxon>Poaceae</taxon>
        <taxon>PACMAD clade</taxon>
        <taxon>Panicoideae</taxon>
        <taxon>Panicodae</taxon>
        <taxon>Paniceae</taxon>
        <taxon>Panicinae</taxon>
        <taxon>Panicum</taxon>
        <taxon>Panicum sect. Panicum</taxon>
    </lineage>
</organism>
<sequence>MKLEFFLLYFYVPELRGKRCLSMLFHILDVNPSVLNVESGLIVICHPIYRINSTAACVMLSYVYCCDFCDADGVSVA</sequence>
<dbReference type="Gramene" id="PAN12888">
    <property type="protein sequence ID" value="PAN12888"/>
    <property type="gene ID" value="PAHAL_2G298200"/>
</dbReference>
<dbReference type="Proteomes" id="UP000243499">
    <property type="component" value="Chromosome 2"/>
</dbReference>
<gene>
    <name evidence="1" type="ORF">PAHAL_2G298200</name>
</gene>